<protein>
    <recommendedName>
        <fullName evidence="11">DUF659 domain-containing protein</fullName>
    </recommendedName>
</protein>
<dbReference type="InterPro" id="IPR052035">
    <property type="entry name" value="ZnF_BED_domain_contain"/>
</dbReference>
<feature type="compositionally biased region" description="Acidic residues" evidence="6">
    <location>
        <begin position="526"/>
        <end position="568"/>
    </location>
</feature>
<keyword evidence="10" id="KW-1185">Reference proteome</keyword>
<dbReference type="SUPFAM" id="SSF53098">
    <property type="entry name" value="Ribonuclease H-like"/>
    <property type="match status" value="1"/>
</dbReference>
<dbReference type="PANTHER" id="PTHR46481:SF10">
    <property type="entry name" value="ZINC FINGER BED DOMAIN-CONTAINING PROTEIN 39"/>
    <property type="match status" value="1"/>
</dbReference>
<feature type="domain" description="DUF659" evidence="7">
    <location>
        <begin position="31"/>
        <end position="186"/>
    </location>
</feature>
<dbReference type="GO" id="GO:0005634">
    <property type="term" value="C:nucleus"/>
    <property type="evidence" value="ECO:0007669"/>
    <property type="project" value="UniProtKB-SubCell"/>
</dbReference>
<evidence type="ECO:0000256" key="3">
    <source>
        <dbReference type="ARBA" id="ARBA00022771"/>
    </source>
</evidence>
<comment type="caution">
    <text evidence="9">The sequence shown here is derived from an EMBL/GenBank/DDBJ whole genome shotgun (WGS) entry which is preliminary data.</text>
</comment>
<feature type="domain" description="HAT C-terminal dimerisation" evidence="8">
    <location>
        <begin position="419"/>
        <end position="501"/>
    </location>
</feature>
<dbReference type="EMBL" id="JASMQC010000027">
    <property type="protein sequence ID" value="KAK1933960.1"/>
    <property type="molecule type" value="Genomic_DNA"/>
</dbReference>
<comment type="subcellular location">
    <subcellularLocation>
        <location evidence="1">Nucleus</location>
    </subcellularLocation>
</comment>
<dbReference type="Proteomes" id="UP001259832">
    <property type="component" value="Unassembled WGS sequence"/>
</dbReference>
<evidence type="ECO:0000256" key="6">
    <source>
        <dbReference type="SAM" id="MobiDB-lite"/>
    </source>
</evidence>
<dbReference type="GO" id="GO:0008270">
    <property type="term" value="F:zinc ion binding"/>
    <property type="evidence" value="ECO:0007669"/>
    <property type="project" value="UniProtKB-KW"/>
</dbReference>
<keyword evidence="2" id="KW-0479">Metal-binding</keyword>
<dbReference type="InterPro" id="IPR007021">
    <property type="entry name" value="DUF659"/>
</dbReference>
<organism evidence="9 10">
    <name type="scientific">Phytophthora citrophthora</name>
    <dbReference type="NCBI Taxonomy" id="4793"/>
    <lineage>
        <taxon>Eukaryota</taxon>
        <taxon>Sar</taxon>
        <taxon>Stramenopiles</taxon>
        <taxon>Oomycota</taxon>
        <taxon>Peronosporomycetes</taxon>
        <taxon>Peronosporales</taxon>
        <taxon>Peronosporaceae</taxon>
        <taxon>Phytophthora</taxon>
    </lineage>
</organism>
<evidence type="ECO:0000313" key="10">
    <source>
        <dbReference type="Proteomes" id="UP001259832"/>
    </source>
</evidence>
<dbReference type="Pfam" id="PF04937">
    <property type="entry name" value="DUF659"/>
    <property type="match status" value="1"/>
</dbReference>
<evidence type="ECO:0000256" key="2">
    <source>
        <dbReference type="ARBA" id="ARBA00022723"/>
    </source>
</evidence>
<dbReference type="Pfam" id="PF05699">
    <property type="entry name" value="Dimer_Tnp_hAT"/>
    <property type="match status" value="1"/>
</dbReference>
<accession>A0AAD9G8Z1</accession>
<dbReference type="PANTHER" id="PTHR46481">
    <property type="entry name" value="ZINC FINGER BED DOMAIN-CONTAINING PROTEIN 4"/>
    <property type="match status" value="1"/>
</dbReference>
<dbReference type="InterPro" id="IPR008906">
    <property type="entry name" value="HATC_C_dom"/>
</dbReference>
<keyword evidence="4" id="KW-0862">Zinc</keyword>
<evidence type="ECO:0000259" key="7">
    <source>
        <dbReference type="Pfam" id="PF04937"/>
    </source>
</evidence>
<dbReference type="GO" id="GO:0046983">
    <property type="term" value="F:protein dimerization activity"/>
    <property type="evidence" value="ECO:0007669"/>
    <property type="project" value="InterPro"/>
</dbReference>
<keyword evidence="3" id="KW-0863">Zinc-finger</keyword>
<feature type="compositionally biased region" description="Basic and acidic residues" evidence="6">
    <location>
        <begin position="512"/>
        <end position="525"/>
    </location>
</feature>
<name>A0AAD9G8Z1_9STRA</name>
<evidence type="ECO:0000256" key="4">
    <source>
        <dbReference type="ARBA" id="ARBA00022833"/>
    </source>
</evidence>
<feature type="region of interest" description="Disordered" evidence="6">
    <location>
        <begin position="512"/>
        <end position="568"/>
    </location>
</feature>
<gene>
    <name evidence="9" type="ORF">P3T76_011720</name>
</gene>
<reference evidence="9" key="1">
    <citation type="submission" date="2023-08" db="EMBL/GenBank/DDBJ databases">
        <title>Reference Genome Resource for the Citrus Pathogen Phytophthora citrophthora.</title>
        <authorList>
            <person name="Moller H."/>
            <person name="Coetzee B."/>
            <person name="Rose L.J."/>
            <person name="Van Niekerk J.M."/>
        </authorList>
    </citation>
    <scope>NUCLEOTIDE SEQUENCE</scope>
    <source>
        <strain evidence="9">STE-U-9442</strain>
    </source>
</reference>
<evidence type="ECO:0000256" key="1">
    <source>
        <dbReference type="ARBA" id="ARBA00004123"/>
    </source>
</evidence>
<evidence type="ECO:0000259" key="8">
    <source>
        <dbReference type="Pfam" id="PF05699"/>
    </source>
</evidence>
<proteinExistence type="predicted"/>
<evidence type="ECO:0000256" key="5">
    <source>
        <dbReference type="ARBA" id="ARBA00023242"/>
    </source>
</evidence>
<dbReference type="InterPro" id="IPR012337">
    <property type="entry name" value="RNaseH-like_sf"/>
</dbReference>
<evidence type="ECO:0008006" key="11">
    <source>
        <dbReference type="Google" id="ProtNLM"/>
    </source>
</evidence>
<dbReference type="AlphaFoldDB" id="A0AAD9G8Z1"/>
<keyword evidence="5" id="KW-0539">Nucleus</keyword>
<sequence length="568" mass="64088">MCYATGASFCMVEDPAVKTFFAQACPGFRLPSRKRIAGPLLDQVYLARKAAVIDSLKEQPYMALSTDGWSNTNNQSIINFMLASPDMKPVFWKSIATGEEEHSGVYIAGCINDVINEVEAAIGAPGTFCSVVTDNAKNMLTAWTELKKTRPYIICTGCGAHSFNLVMKNVLKINRIAAVQDDAKHVAKFIRVRHGLLDRFRTKQRGMTTTGEKQLALSVPIPTRWYTVEKCVRSVFRNQYTIRSMFDDSTLLKRYNTKETRFKLERAQSIVADQNKWNECKRVVDILSPINESLALSEKDKTYISSIYSEFVKLKDLNVYHSPIADATADDRIKYGEIQSEVLQLIEGRRNFLVTAPVRAAYLLDQTTDISKFAAGTAQVKGDLDLAMSDIVTMAKAITKDPKILKKYEGEVEEWSRLRHYWQRTNTAPKHFPCSPSSYWMMHGNKRFPLLSGIAEKFFTIPSSSASSERSWSIHDFIHTKRRNRLHASRVEKLVFVYSNIVATTSEPVRDNVADDMYPDAHDGDLDTSDDEDDVNGVEAFDDDDDEVMDTAEDGPANEEMQEMADIV</sequence>
<evidence type="ECO:0000313" key="9">
    <source>
        <dbReference type="EMBL" id="KAK1933960.1"/>
    </source>
</evidence>